<dbReference type="AlphaFoldDB" id="A0A1W0VY75"/>
<protein>
    <submittedName>
        <fullName evidence="1">Uncharacterized protein</fullName>
    </submittedName>
</protein>
<accession>A0A1W0VY75</accession>
<sequence length="62" mass="6771">MKNAAVRKCGTSIFVGALLQLRQRPRGDLMADGDYSQHLAAKQSSNFDAHNAISMPAAQWKP</sequence>
<dbReference type="Proteomes" id="UP000000768">
    <property type="component" value="Chromosome 3"/>
</dbReference>
<evidence type="ECO:0000313" key="2">
    <source>
        <dbReference type="Proteomes" id="UP000000768"/>
    </source>
</evidence>
<dbReference type="EMBL" id="CM000762">
    <property type="protein sequence ID" value="OQU87080.1"/>
    <property type="molecule type" value="Genomic_DNA"/>
</dbReference>
<name>A0A1W0VY75_SORBI</name>
<proteinExistence type="predicted"/>
<evidence type="ECO:0000313" key="1">
    <source>
        <dbReference type="EMBL" id="OQU87080.1"/>
    </source>
</evidence>
<dbReference type="InParanoid" id="A0A1W0VY75"/>
<keyword evidence="2" id="KW-1185">Reference proteome</keyword>
<organism evidence="1 2">
    <name type="scientific">Sorghum bicolor</name>
    <name type="common">Sorghum</name>
    <name type="synonym">Sorghum vulgare</name>
    <dbReference type="NCBI Taxonomy" id="4558"/>
    <lineage>
        <taxon>Eukaryota</taxon>
        <taxon>Viridiplantae</taxon>
        <taxon>Streptophyta</taxon>
        <taxon>Embryophyta</taxon>
        <taxon>Tracheophyta</taxon>
        <taxon>Spermatophyta</taxon>
        <taxon>Magnoliopsida</taxon>
        <taxon>Liliopsida</taxon>
        <taxon>Poales</taxon>
        <taxon>Poaceae</taxon>
        <taxon>PACMAD clade</taxon>
        <taxon>Panicoideae</taxon>
        <taxon>Andropogonodae</taxon>
        <taxon>Andropogoneae</taxon>
        <taxon>Sorghinae</taxon>
        <taxon>Sorghum</taxon>
    </lineage>
</organism>
<dbReference type="Gramene" id="OQU87080">
    <property type="protein sequence ID" value="OQU87080"/>
    <property type="gene ID" value="SORBI_3003G201850"/>
</dbReference>
<reference evidence="1 2" key="1">
    <citation type="journal article" date="2009" name="Nature">
        <title>The Sorghum bicolor genome and the diversification of grasses.</title>
        <authorList>
            <person name="Paterson A.H."/>
            <person name="Bowers J.E."/>
            <person name="Bruggmann R."/>
            <person name="Dubchak I."/>
            <person name="Grimwood J."/>
            <person name="Gundlach H."/>
            <person name="Haberer G."/>
            <person name="Hellsten U."/>
            <person name="Mitros T."/>
            <person name="Poliakov A."/>
            <person name="Schmutz J."/>
            <person name="Spannagl M."/>
            <person name="Tang H."/>
            <person name="Wang X."/>
            <person name="Wicker T."/>
            <person name="Bharti A.K."/>
            <person name="Chapman J."/>
            <person name="Feltus F.A."/>
            <person name="Gowik U."/>
            <person name="Grigoriev I.V."/>
            <person name="Lyons E."/>
            <person name="Maher C.A."/>
            <person name="Martis M."/>
            <person name="Narechania A."/>
            <person name="Otillar R.P."/>
            <person name="Penning B.W."/>
            <person name="Salamov A.A."/>
            <person name="Wang Y."/>
            <person name="Zhang L."/>
            <person name="Carpita N.C."/>
            <person name="Freeling M."/>
            <person name="Gingle A.R."/>
            <person name="Hash C.T."/>
            <person name="Keller B."/>
            <person name="Klein P."/>
            <person name="Kresovich S."/>
            <person name="McCann M.C."/>
            <person name="Ming R."/>
            <person name="Peterson D.G."/>
            <person name="Mehboob-ur-Rahman"/>
            <person name="Ware D."/>
            <person name="Westhoff P."/>
            <person name="Mayer K.F."/>
            <person name="Messing J."/>
            <person name="Rokhsar D.S."/>
        </authorList>
    </citation>
    <scope>NUCLEOTIDE SEQUENCE [LARGE SCALE GENOMIC DNA]</scope>
    <source>
        <strain evidence="2">cv. BTx623</strain>
    </source>
</reference>
<reference evidence="2" key="2">
    <citation type="journal article" date="2018" name="Plant J.">
        <title>The Sorghum bicolor reference genome: improved assembly, gene annotations, a transcriptome atlas, and signatures of genome organization.</title>
        <authorList>
            <person name="McCormick R.F."/>
            <person name="Truong S.K."/>
            <person name="Sreedasyam A."/>
            <person name="Jenkins J."/>
            <person name="Shu S."/>
            <person name="Sims D."/>
            <person name="Kennedy M."/>
            <person name="Amirebrahimi M."/>
            <person name="Weers B.D."/>
            <person name="McKinley B."/>
            <person name="Mattison A."/>
            <person name="Morishige D.T."/>
            <person name="Grimwood J."/>
            <person name="Schmutz J."/>
            <person name="Mullet J.E."/>
        </authorList>
    </citation>
    <scope>NUCLEOTIDE SEQUENCE [LARGE SCALE GENOMIC DNA]</scope>
    <source>
        <strain evidence="2">cv. BTx623</strain>
    </source>
</reference>
<gene>
    <name evidence="1" type="ORF">SORBI_3003G201850</name>
</gene>